<accession>A0A6A3DNJ2</accession>
<proteinExistence type="predicted"/>
<dbReference type="Proteomes" id="UP000429523">
    <property type="component" value="Unassembled WGS sequence"/>
</dbReference>
<reference evidence="1 2" key="1">
    <citation type="submission" date="2018-08" db="EMBL/GenBank/DDBJ databases">
        <title>Genomic investigation of the strawberry pathogen Phytophthora fragariae indicates pathogenicity is determined by transcriptional variation in three key races.</title>
        <authorList>
            <person name="Adams T.M."/>
            <person name="Armitage A.D."/>
            <person name="Sobczyk M.K."/>
            <person name="Bates H.J."/>
            <person name="Dunwell J.M."/>
            <person name="Nellist C.F."/>
            <person name="Harrison R.J."/>
        </authorList>
    </citation>
    <scope>NUCLEOTIDE SEQUENCE [LARGE SCALE GENOMIC DNA]</scope>
    <source>
        <strain evidence="1 2">NOV-9</strain>
    </source>
</reference>
<sequence>MVANASSPNVVVLLSLTSESAPTPPGVGVILRSLVSEATPTSPGVGTVEASWTPRI</sequence>
<dbReference type="AlphaFoldDB" id="A0A6A3DNJ2"/>
<evidence type="ECO:0000313" key="2">
    <source>
        <dbReference type="Proteomes" id="UP000429523"/>
    </source>
</evidence>
<organism evidence="1 2">
    <name type="scientific">Phytophthora fragariae</name>
    <dbReference type="NCBI Taxonomy" id="53985"/>
    <lineage>
        <taxon>Eukaryota</taxon>
        <taxon>Sar</taxon>
        <taxon>Stramenopiles</taxon>
        <taxon>Oomycota</taxon>
        <taxon>Peronosporomycetes</taxon>
        <taxon>Peronosporales</taxon>
        <taxon>Peronosporaceae</taxon>
        <taxon>Phytophthora</taxon>
    </lineage>
</organism>
<comment type="caution">
    <text evidence="1">The sequence shown here is derived from an EMBL/GenBank/DDBJ whole genome shotgun (WGS) entry which is preliminary data.</text>
</comment>
<gene>
    <name evidence="1" type="ORF">PF009_g30116</name>
</gene>
<dbReference type="EMBL" id="QXGF01004587">
    <property type="protein sequence ID" value="KAE8919578.1"/>
    <property type="molecule type" value="Genomic_DNA"/>
</dbReference>
<name>A0A6A3DNJ2_9STRA</name>
<protein>
    <submittedName>
        <fullName evidence="1">Uncharacterized protein</fullName>
    </submittedName>
</protein>
<evidence type="ECO:0000313" key="1">
    <source>
        <dbReference type="EMBL" id="KAE8919578.1"/>
    </source>
</evidence>